<feature type="region of interest" description="Disordered" evidence="1">
    <location>
        <begin position="1"/>
        <end position="20"/>
    </location>
</feature>
<organism evidence="2">
    <name type="scientific">hydrothermal vent metagenome</name>
    <dbReference type="NCBI Taxonomy" id="652676"/>
    <lineage>
        <taxon>unclassified sequences</taxon>
        <taxon>metagenomes</taxon>
        <taxon>ecological metagenomes</taxon>
    </lineage>
</organism>
<accession>A0A3B1BB08</accession>
<proteinExistence type="predicted"/>
<dbReference type="AlphaFoldDB" id="A0A3B1BB08"/>
<reference evidence="2" key="1">
    <citation type="submission" date="2018-06" db="EMBL/GenBank/DDBJ databases">
        <authorList>
            <person name="Zhirakovskaya E."/>
        </authorList>
    </citation>
    <scope>NUCLEOTIDE SEQUENCE</scope>
</reference>
<sequence length="323" mass="37169">MSKNENTAPPHGTANRRRSETQGLRDLFASQWHHLQSIFERSEMANDVLTQDPDLLSDAIESTIEGTDKRIRAIGHYKKKLRNSIGATLNYIDTAVACIPDAIVMNKNNFTHDPQINAFFVNMNDIQHIFSASPILQAFFTQPERRRYDEAYIVLFSRRIDKRVFGKIIQDDMLVSEVAQIAVNFSDHEIIAAAESEQTIRRDLKEYVFTHIVQYISTYMQQIRRQQQEQIDAGDIGVCISGVNNPEVYLHELIRQLSIPGPLLHCKKIPLRLNKMGIEINNDSTETANEFVAHEFRIGQQSPRLVTILRYPRKKMLTDKSLF</sequence>
<name>A0A3B1BB08_9ZZZZ</name>
<dbReference type="EMBL" id="UOFY01000028">
    <property type="protein sequence ID" value="VAX08598.1"/>
    <property type="molecule type" value="Genomic_DNA"/>
</dbReference>
<protein>
    <submittedName>
        <fullName evidence="2">Uncharacterized protein</fullName>
    </submittedName>
</protein>
<evidence type="ECO:0000256" key="1">
    <source>
        <dbReference type="SAM" id="MobiDB-lite"/>
    </source>
</evidence>
<evidence type="ECO:0000313" key="2">
    <source>
        <dbReference type="EMBL" id="VAX08598.1"/>
    </source>
</evidence>
<gene>
    <name evidence="2" type="ORF">MNBD_GAMMA25-856</name>
</gene>